<keyword evidence="2" id="KW-1133">Transmembrane helix</keyword>
<protein>
    <submittedName>
        <fullName evidence="3">YeeE/YedE family protein</fullName>
    </submittedName>
</protein>
<feature type="transmembrane region" description="Helical" evidence="2">
    <location>
        <begin position="6"/>
        <end position="25"/>
    </location>
</feature>
<dbReference type="Pfam" id="PF04143">
    <property type="entry name" value="Sulf_transp"/>
    <property type="match status" value="1"/>
</dbReference>
<keyword evidence="4" id="KW-1185">Reference proteome</keyword>
<organism evidence="3 4">
    <name type="scientific">Guyparkeria halophila</name>
    <dbReference type="NCBI Taxonomy" id="47960"/>
    <lineage>
        <taxon>Bacteria</taxon>
        <taxon>Pseudomonadati</taxon>
        <taxon>Pseudomonadota</taxon>
        <taxon>Gammaproteobacteria</taxon>
        <taxon>Chromatiales</taxon>
        <taxon>Thioalkalibacteraceae</taxon>
        <taxon>Guyparkeria</taxon>
    </lineage>
</organism>
<accession>A0A6I6D574</accession>
<evidence type="ECO:0000256" key="2">
    <source>
        <dbReference type="SAM" id="Phobius"/>
    </source>
</evidence>
<evidence type="ECO:0000313" key="3">
    <source>
        <dbReference type="EMBL" id="QGT79153.1"/>
    </source>
</evidence>
<dbReference type="RefSeq" id="WP_156574873.1">
    <property type="nucleotide sequence ID" value="NZ_CP046415.1"/>
</dbReference>
<dbReference type="KEGG" id="ghl:GM160_09785"/>
<dbReference type="EMBL" id="CP046415">
    <property type="protein sequence ID" value="QGT79153.1"/>
    <property type="molecule type" value="Genomic_DNA"/>
</dbReference>
<reference evidence="3 4" key="1">
    <citation type="submission" date="2019-11" db="EMBL/GenBank/DDBJ databases">
        <authorList>
            <person name="Zhang J."/>
            <person name="Sun C."/>
        </authorList>
    </citation>
    <scope>NUCLEOTIDE SEQUENCE [LARGE SCALE GENOMIC DNA]</scope>
    <source>
        <strain evidence="4">sp2</strain>
    </source>
</reference>
<feature type="transmembrane region" description="Helical" evidence="2">
    <location>
        <begin position="45"/>
        <end position="64"/>
    </location>
</feature>
<feature type="transmembrane region" description="Helical" evidence="2">
    <location>
        <begin position="156"/>
        <end position="175"/>
    </location>
</feature>
<name>A0A6I6D574_9GAMM</name>
<feature type="region of interest" description="Disordered" evidence="1">
    <location>
        <begin position="189"/>
        <end position="221"/>
    </location>
</feature>
<proteinExistence type="predicted"/>
<dbReference type="Proteomes" id="UP000427716">
    <property type="component" value="Chromosome"/>
</dbReference>
<feature type="compositionally biased region" description="Basic and acidic residues" evidence="1">
    <location>
        <begin position="193"/>
        <end position="221"/>
    </location>
</feature>
<evidence type="ECO:0000256" key="1">
    <source>
        <dbReference type="SAM" id="MobiDB-lite"/>
    </source>
</evidence>
<feature type="transmembrane region" description="Helical" evidence="2">
    <location>
        <begin position="76"/>
        <end position="99"/>
    </location>
</feature>
<feature type="transmembrane region" description="Helical" evidence="2">
    <location>
        <begin position="111"/>
        <end position="131"/>
    </location>
</feature>
<dbReference type="AlphaFoldDB" id="A0A6I6D574"/>
<keyword evidence="2" id="KW-0472">Membrane</keyword>
<keyword evidence="2" id="KW-0812">Transmembrane</keyword>
<dbReference type="InterPro" id="IPR007272">
    <property type="entry name" value="Sulf_transp_TsuA/YedE"/>
</dbReference>
<evidence type="ECO:0000313" key="4">
    <source>
        <dbReference type="Proteomes" id="UP000427716"/>
    </source>
</evidence>
<gene>
    <name evidence="3" type="ORF">GM160_09785</name>
</gene>
<sequence length="221" mass="23150">MDYGTAGTALATGLLFGFVLEQAGFGSPCKLTAQFRLTDWSVFKVMFTAIIVAAIGILLLQVNNTFGSQGFYVAEMYLWGTVLGAVLIGAGFAIGGYCPGTSVVGFGSGRIDGLVFMLGMVVGVWAFAGVYDSDFIQAVVGGTALEARTVPEWLGVSPWLVVAAMLLMLAGGFLVGRALEQRSHGVYSAEDITEGRDPGESDELGHDLGREASAGRRGETD</sequence>